<dbReference type="InterPro" id="IPR006016">
    <property type="entry name" value="UspA"/>
</dbReference>
<dbReference type="SUPFAM" id="SSF52402">
    <property type="entry name" value="Adenine nucleotide alpha hydrolases-like"/>
    <property type="match status" value="1"/>
</dbReference>
<evidence type="ECO:0000313" key="2">
    <source>
        <dbReference type="EMBL" id="CCQ44985.1"/>
    </source>
</evidence>
<feature type="domain" description="UspA" evidence="1">
    <location>
        <begin position="19"/>
        <end position="155"/>
    </location>
</feature>
<comment type="caution">
    <text evidence="2">The sequence shown here is derived from an EMBL/GenBank/DDBJ whole genome shotgun (WGS) entry which is preliminary data.</text>
</comment>
<sequence>MPSEEWPDGPIILGVDWNFSEHLIRTAEALAAALKVHLVCAFVDPASYLIEWEPVNQRVALSLDPSINEEAEFPSGELQAKLEAILGKPGDRWSFRVLNGDVPKALNRLAENTHAALLVVGAGRKGTLAWLDRTLEGPVAEALAHRQQRPVLVVPEGR</sequence>
<dbReference type="Gene3D" id="3.40.50.620">
    <property type="entry name" value="HUPs"/>
    <property type="match status" value="1"/>
</dbReference>
<proteinExistence type="predicted"/>
<dbReference type="Pfam" id="PF00582">
    <property type="entry name" value="Usp"/>
    <property type="match status" value="1"/>
</dbReference>
<dbReference type="RefSeq" id="WP_050054014.1">
    <property type="nucleotide sequence ID" value="NZ_CAQI01000030.1"/>
</dbReference>
<dbReference type="InterPro" id="IPR014729">
    <property type="entry name" value="Rossmann-like_a/b/a_fold"/>
</dbReference>
<dbReference type="AlphaFoldDB" id="A0A024GYH6"/>
<name>A0A024GYH6_9MICC</name>
<dbReference type="OrthoDB" id="3213322at2"/>
<keyword evidence="3" id="KW-1185">Reference proteome</keyword>
<reference evidence="3" key="1">
    <citation type="journal article" date="2014" name="Genome Announc.">
        <title>Genome Sequence of Arthrobacter siccitolerans 4J27, a Xeroprotectant-Producing Desiccation-Tolerant Microorganism.</title>
        <authorList>
            <person name="Manzanera M."/>
            <person name="Santa-Cruz-Calvo L."/>
            <person name="Vilchez J.I."/>
            <person name="Garcia-Fontana C."/>
            <person name="Silva-Castro G.A."/>
            <person name="Calvo C."/>
            <person name="Gonzalez-Lopez J."/>
        </authorList>
    </citation>
    <scope>NUCLEOTIDE SEQUENCE [LARGE SCALE GENOMIC DNA]</scope>
    <source>
        <strain evidence="3">4J27</strain>
    </source>
</reference>
<accession>A0A024GYH6</accession>
<protein>
    <submittedName>
        <fullName evidence="2">Universal stress family protein</fullName>
    </submittedName>
</protein>
<evidence type="ECO:0000259" key="1">
    <source>
        <dbReference type="Pfam" id="PF00582"/>
    </source>
</evidence>
<dbReference type="EMBL" id="CAQI01000030">
    <property type="protein sequence ID" value="CCQ44985.1"/>
    <property type="molecule type" value="Genomic_DNA"/>
</dbReference>
<dbReference type="STRING" id="861266.ARTSIC4J27_916"/>
<dbReference type="Proteomes" id="UP000035722">
    <property type="component" value="Unassembled WGS sequence"/>
</dbReference>
<evidence type="ECO:0000313" key="3">
    <source>
        <dbReference type="Proteomes" id="UP000035722"/>
    </source>
</evidence>
<gene>
    <name evidence="2" type="ORF">ARTSIC4J27_916</name>
</gene>
<organism evidence="2 3">
    <name type="scientific">Pseudarthrobacter siccitolerans</name>
    <dbReference type="NCBI Taxonomy" id="861266"/>
    <lineage>
        <taxon>Bacteria</taxon>
        <taxon>Bacillati</taxon>
        <taxon>Actinomycetota</taxon>
        <taxon>Actinomycetes</taxon>
        <taxon>Micrococcales</taxon>
        <taxon>Micrococcaceae</taxon>
        <taxon>Pseudarthrobacter</taxon>
    </lineage>
</organism>
<dbReference type="CDD" id="cd00293">
    <property type="entry name" value="USP-like"/>
    <property type="match status" value="1"/>
</dbReference>